<keyword evidence="3" id="KW-0804">Transcription</keyword>
<dbReference type="SUPFAM" id="SSF46689">
    <property type="entry name" value="Homeodomain-like"/>
    <property type="match status" value="1"/>
</dbReference>
<dbReference type="GO" id="GO:0003700">
    <property type="term" value="F:DNA-binding transcription factor activity"/>
    <property type="evidence" value="ECO:0007669"/>
    <property type="project" value="TreeGrafter"/>
</dbReference>
<proteinExistence type="predicted"/>
<dbReference type="InterPro" id="IPR001647">
    <property type="entry name" value="HTH_TetR"/>
</dbReference>
<feature type="region of interest" description="Disordered" evidence="5">
    <location>
        <begin position="1"/>
        <end position="21"/>
    </location>
</feature>
<keyword evidence="1" id="KW-0805">Transcription regulation</keyword>
<feature type="domain" description="HTH tetR-type" evidence="6">
    <location>
        <begin position="22"/>
        <end position="82"/>
    </location>
</feature>
<dbReference type="GO" id="GO:0000976">
    <property type="term" value="F:transcription cis-regulatory region binding"/>
    <property type="evidence" value="ECO:0007669"/>
    <property type="project" value="TreeGrafter"/>
</dbReference>
<evidence type="ECO:0000256" key="3">
    <source>
        <dbReference type="ARBA" id="ARBA00023163"/>
    </source>
</evidence>
<evidence type="ECO:0000256" key="4">
    <source>
        <dbReference type="PROSITE-ProRule" id="PRU00335"/>
    </source>
</evidence>
<dbReference type="AlphaFoldDB" id="A0A919S9K9"/>
<name>A0A919S9K9_9ACTN</name>
<dbReference type="PRINTS" id="PR00455">
    <property type="entry name" value="HTHTETR"/>
</dbReference>
<gene>
    <name evidence="7" type="ORF">Aau02nite_26850</name>
</gene>
<dbReference type="RefSeq" id="WP_212988681.1">
    <property type="nucleotide sequence ID" value="NZ_BAABEA010000019.1"/>
</dbReference>
<dbReference type="Gene3D" id="1.10.357.10">
    <property type="entry name" value="Tetracycline Repressor, domain 2"/>
    <property type="match status" value="1"/>
</dbReference>
<evidence type="ECO:0000256" key="2">
    <source>
        <dbReference type="ARBA" id="ARBA00023125"/>
    </source>
</evidence>
<dbReference type="InterPro" id="IPR050109">
    <property type="entry name" value="HTH-type_TetR-like_transc_reg"/>
</dbReference>
<evidence type="ECO:0000256" key="5">
    <source>
        <dbReference type="SAM" id="MobiDB-lite"/>
    </source>
</evidence>
<evidence type="ECO:0000313" key="7">
    <source>
        <dbReference type="EMBL" id="GIM67312.1"/>
    </source>
</evidence>
<dbReference type="EMBL" id="BOQL01000021">
    <property type="protein sequence ID" value="GIM67312.1"/>
    <property type="molecule type" value="Genomic_DNA"/>
</dbReference>
<dbReference type="PROSITE" id="PS50977">
    <property type="entry name" value="HTH_TETR_2"/>
    <property type="match status" value="1"/>
</dbReference>
<protein>
    <submittedName>
        <fullName evidence="7">TetR family transcriptional regulator</fullName>
    </submittedName>
</protein>
<sequence length="216" mass="22885">MPRPPAPARRTYDSSGRQEQARRRRAEILDACREGLLRHGYAGLTIRAVAEAAGVSQETVYKTFGGKRGLVKAMYDVTLAGDDAPVPMSERPEVRALLAEPDPLRKIAAYARIARGVSERLGAVAAALSAGGAEAAGIAAETDRERLAGVTAFVGHLAAGGHLPAGCDPALAADEAWLLTAPEVYRLCTTGRGWPAERYEDWLRRMLAAAILTGPG</sequence>
<dbReference type="PANTHER" id="PTHR30055:SF234">
    <property type="entry name" value="HTH-TYPE TRANSCRIPTIONAL REGULATOR BETI"/>
    <property type="match status" value="1"/>
</dbReference>
<evidence type="ECO:0000313" key="8">
    <source>
        <dbReference type="Proteomes" id="UP000681340"/>
    </source>
</evidence>
<accession>A0A919S9K9</accession>
<organism evidence="7 8">
    <name type="scientific">Actinoplanes auranticolor</name>
    <dbReference type="NCBI Taxonomy" id="47988"/>
    <lineage>
        <taxon>Bacteria</taxon>
        <taxon>Bacillati</taxon>
        <taxon>Actinomycetota</taxon>
        <taxon>Actinomycetes</taxon>
        <taxon>Micromonosporales</taxon>
        <taxon>Micromonosporaceae</taxon>
        <taxon>Actinoplanes</taxon>
    </lineage>
</organism>
<keyword evidence="2 4" id="KW-0238">DNA-binding</keyword>
<dbReference type="InterPro" id="IPR009057">
    <property type="entry name" value="Homeodomain-like_sf"/>
</dbReference>
<dbReference type="PANTHER" id="PTHR30055">
    <property type="entry name" value="HTH-TYPE TRANSCRIPTIONAL REGULATOR RUTR"/>
    <property type="match status" value="1"/>
</dbReference>
<evidence type="ECO:0000259" key="6">
    <source>
        <dbReference type="PROSITE" id="PS50977"/>
    </source>
</evidence>
<reference evidence="7" key="1">
    <citation type="submission" date="2021-03" db="EMBL/GenBank/DDBJ databases">
        <title>Whole genome shotgun sequence of Actinoplanes auranticolor NBRC 12245.</title>
        <authorList>
            <person name="Komaki H."/>
            <person name="Tamura T."/>
        </authorList>
    </citation>
    <scope>NUCLEOTIDE SEQUENCE</scope>
    <source>
        <strain evidence="7">NBRC 12245</strain>
    </source>
</reference>
<dbReference type="Proteomes" id="UP000681340">
    <property type="component" value="Unassembled WGS sequence"/>
</dbReference>
<evidence type="ECO:0000256" key="1">
    <source>
        <dbReference type="ARBA" id="ARBA00023015"/>
    </source>
</evidence>
<comment type="caution">
    <text evidence="7">The sequence shown here is derived from an EMBL/GenBank/DDBJ whole genome shotgun (WGS) entry which is preliminary data.</text>
</comment>
<feature type="DNA-binding region" description="H-T-H motif" evidence="4">
    <location>
        <begin position="45"/>
        <end position="64"/>
    </location>
</feature>
<keyword evidence="8" id="KW-1185">Reference proteome</keyword>
<dbReference type="Pfam" id="PF00440">
    <property type="entry name" value="TetR_N"/>
    <property type="match status" value="1"/>
</dbReference>